<evidence type="ECO:0000313" key="2">
    <source>
        <dbReference type="Proteomes" id="UP000705379"/>
    </source>
</evidence>
<dbReference type="Proteomes" id="UP000705379">
    <property type="component" value="Unassembled WGS sequence"/>
</dbReference>
<reference evidence="1" key="2">
    <citation type="journal article" date="2021" name="Microorganisms">
        <title>Bacterial Dimethylsulfoniopropionate Biosynthesis in the East China Sea.</title>
        <authorList>
            <person name="Liu J."/>
            <person name="Zhang Y."/>
            <person name="Liu J."/>
            <person name="Zhong H."/>
            <person name="Williams B.T."/>
            <person name="Zheng Y."/>
            <person name="Curson A.R.J."/>
            <person name="Sun C."/>
            <person name="Sun H."/>
            <person name="Song D."/>
            <person name="Wagner Mackenzie B."/>
            <person name="Bermejo Martinez A."/>
            <person name="Todd J.D."/>
            <person name="Zhang X.H."/>
        </authorList>
    </citation>
    <scope>NUCLEOTIDE SEQUENCE</scope>
    <source>
        <strain evidence="1">AESS21</strain>
    </source>
</reference>
<accession>A0A944GRN7</accession>
<dbReference type="EMBL" id="QTKU01000001">
    <property type="protein sequence ID" value="MBS8258681.1"/>
    <property type="molecule type" value="Genomic_DNA"/>
</dbReference>
<organism evidence="1 2">
    <name type="scientific">Roseibium polysiphoniae</name>
    <dbReference type="NCBI Taxonomy" id="2571221"/>
    <lineage>
        <taxon>Bacteria</taxon>
        <taxon>Pseudomonadati</taxon>
        <taxon>Pseudomonadota</taxon>
        <taxon>Alphaproteobacteria</taxon>
        <taxon>Hyphomicrobiales</taxon>
        <taxon>Stappiaceae</taxon>
        <taxon>Roseibium</taxon>
    </lineage>
</organism>
<dbReference type="PANTHER" id="PTHR37828">
    <property type="entry name" value="GSR2449 PROTEIN"/>
    <property type="match status" value="1"/>
</dbReference>
<sequence length="95" mass="10363">MFIVFLKFAENKTAAPHFMEQHKAWIQKGFDDGAFLLVGSLKPNGGGMVLARGSDRDALQARIDQDPFVVEKVVSAEVTEVAPNRADDSLAFLVA</sequence>
<protein>
    <recommendedName>
        <fullName evidence="3">YCII-related domain-containing protein</fullName>
    </recommendedName>
</protein>
<dbReference type="Gene3D" id="3.30.70.1060">
    <property type="entry name" value="Dimeric alpha+beta barrel"/>
    <property type="match status" value="1"/>
</dbReference>
<comment type="caution">
    <text evidence="1">The sequence shown here is derived from an EMBL/GenBank/DDBJ whole genome shotgun (WGS) entry which is preliminary data.</text>
</comment>
<dbReference type="InterPro" id="IPR011008">
    <property type="entry name" value="Dimeric_a/b-barrel"/>
</dbReference>
<dbReference type="AlphaFoldDB" id="A0A944GRN7"/>
<reference evidence="1" key="1">
    <citation type="submission" date="2018-08" db="EMBL/GenBank/DDBJ databases">
        <authorList>
            <person name="Jin W."/>
            <person name="Wang H."/>
            <person name="Yang Y."/>
            <person name="Li M."/>
            <person name="Liu J."/>
        </authorList>
    </citation>
    <scope>NUCLEOTIDE SEQUENCE</scope>
    <source>
        <strain evidence="1">AESS21</strain>
    </source>
</reference>
<evidence type="ECO:0000313" key="1">
    <source>
        <dbReference type="EMBL" id="MBS8258681.1"/>
    </source>
</evidence>
<name>A0A944GRN7_9HYPH</name>
<proteinExistence type="predicted"/>
<dbReference type="PANTHER" id="PTHR37828:SF1">
    <property type="entry name" value="YCII-RELATED DOMAIN-CONTAINING PROTEIN"/>
    <property type="match status" value="1"/>
</dbReference>
<dbReference type="SUPFAM" id="SSF54909">
    <property type="entry name" value="Dimeric alpha+beta barrel"/>
    <property type="match status" value="1"/>
</dbReference>
<evidence type="ECO:0008006" key="3">
    <source>
        <dbReference type="Google" id="ProtNLM"/>
    </source>
</evidence>
<dbReference type="RefSeq" id="WP_213214456.1">
    <property type="nucleotide sequence ID" value="NZ_QTKU01000001.1"/>
</dbReference>
<gene>
    <name evidence="1" type="ORF">DYI23_00495</name>
</gene>